<evidence type="ECO:0000256" key="3">
    <source>
        <dbReference type="ARBA" id="ARBA00023315"/>
    </source>
</evidence>
<gene>
    <name evidence="5 10" type="primary">lipB</name>
    <name evidence="10" type="ORF">J4H85_10670</name>
</gene>
<dbReference type="HAMAP" id="MF_00013">
    <property type="entry name" value="LipB"/>
    <property type="match status" value="1"/>
</dbReference>
<comment type="caution">
    <text evidence="10">The sequence shown here is derived from an EMBL/GenBank/DDBJ whole genome shotgun (WGS) entry which is preliminary data.</text>
</comment>
<dbReference type="EC" id="2.3.1.181" evidence="5 6"/>
<dbReference type="GO" id="GO:0033819">
    <property type="term" value="F:lipoyl(octanoyl) transferase activity"/>
    <property type="evidence" value="ECO:0007669"/>
    <property type="project" value="UniProtKB-EC"/>
</dbReference>
<dbReference type="Proteomes" id="UP000668403">
    <property type="component" value="Unassembled WGS sequence"/>
</dbReference>
<comment type="function">
    <text evidence="4 5 6">Catalyzes the transfer of endogenously produced octanoic acid from octanoyl-acyl-carrier-protein onto the lipoyl domains of lipoate-dependent enzymes. Lipoyl-ACP can also act as a substrate although octanoyl-ACP is likely to be the physiological substrate.</text>
</comment>
<dbReference type="Gene3D" id="3.30.930.10">
    <property type="entry name" value="Bira Bifunctional Protein, Domain 2"/>
    <property type="match status" value="1"/>
</dbReference>
<keyword evidence="11" id="KW-1185">Reference proteome</keyword>
<dbReference type="PANTHER" id="PTHR10993:SF7">
    <property type="entry name" value="LIPOYLTRANSFERASE 2, MITOCHONDRIAL-RELATED"/>
    <property type="match status" value="1"/>
</dbReference>
<evidence type="ECO:0000256" key="2">
    <source>
        <dbReference type="ARBA" id="ARBA00022679"/>
    </source>
</evidence>
<comment type="caution">
    <text evidence="5">Lacks conserved residue(s) required for the propagation of feature annotation.</text>
</comment>
<evidence type="ECO:0000256" key="8">
    <source>
        <dbReference type="PIRSR" id="PIRSR016262-3"/>
    </source>
</evidence>
<dbReference type="InterPro" id="IPR000544">
    <property type="entry name" value="Octanoyltransferase"/>
</dbReference>
<dbReference type="SUPFAM" id="SSF55681">
    <property type="entry name" value="Class II aaRS and biotin synthetases"/>
    <property type="match status" value="1"/>
</dbReference>
<dbReference type="PIRSF" id="PIRSF016262">
    <property type="entry name" value="LPLase"/>
    <property type="match status" value="1"/>
</dbReference>
<dbReference type="CDD" id="cd16444">
    <property type="entry name" value="LipB"/>
    <property type="match status" value="1"/>
</dbReference>
<dbReference type="PROSITE" id="PS01313">
    <property type="entry name" value="LIPB"/>
    <property type="match status" value="1"/>
</dbReference>
<organism evidence="10 11">
    <name type="scientific">Leucobacter tardus</name>
    <dbReference type="NCBI Taxonomy" id="501483"/>
    <lineage>
        <taxon>Bacteria</taxon>
        <taxon>Bacillati</taxon>
        <taxon>Actinomycetota</taxon>
        <taxon>Actinomycetes</taxon>
        <taxon>Micrococcales</taxon>
        <taxon>Microbacteriaceae</taxon>
        <taxon>Leucobacter</taxon>
    </lineage>
</organism>
<dbReference type="NCBIfam" id="NF010925">
    <property type="entry name" value="PRK14345.1"/>
    <property type="match status" value="1"/>
</dbReference>
<keyword evidence="2 5" id="KW-0808">Transferase</keyword>
<comment type="catalytic activity">
    <reaction evidence="5 6">
        <text>octanoyl-[ACP] + L-lysyl-[protein] = N(6)-octanoyl-L-lysyl-[protein] + holo-[ACP] + H(+)</text>
        <dbReference type="Rhea" id="RHEA:17665"/>
        <dbReference type="Rhea" id="RHEA-COMP:9636"/>
        <dbReference type="Rhea" id="RHEA-COMP:9685"/>
        <dbReference type="Rhea" id="RHEA-COMP:9752"/>
        <dbReference type="Rhea" id="RHEA-COMP:9928"/>
        <dbReference type="ChEBI" id="CHEBI:15378"/>
        <dbReference type="ChEBI" id="CHEBI:29969"/>
        <dbReference type="ChEBI" id="CHEBI:64479"/>
        <dbReference type="ChEBI" id="CHEBI:78463"/>
        <dbReference type="ChEBI" id="CHEBI:78809"/>
        <dbReference type="EC" id="2.3.1.181"/>
    </reaction>
</comment>
<comment type="similarity">
    <text evidence="5 6">Belongs to the LipB family.</text>
</comment>
<feature type="site" description="Lowers pKa of active site Cys" evidence="5 8">
    <location>
        <position position="143"/>
    </location>
</feature>
<accession>A0A939QE36</accession>
<evidence type="ECO:0000256" key="4">
    <source>
        <dbReference type="ARBA" id="ARBA00024732"/>
    </source>
</evidence>
<evidence type="ECO:0000313" key="10">
    <source>
        <dbReference type="EMBL" id="MBO2990455.1"/>
    </source>
</evidence>
<dbReference type="InterPro" id="IPR004143">
    <property type="entry name" value="BPL_LPL_catalytic"/>
</dbReference>
<protein>
    <recommendedName>
        <fullName evidence="5 6">Octanoyltransferase</fullName>
        <ecNumber evidence="5 6">2.3.1.181</ecNumber>
    </recommendedName>
    <alternativeName>
        <fullName evidence="5">Lipoate-protein ligase B</fullName>
    </alternativeName>
    <alternativeName>
        <fullName evidence="5">Lipoyl/octanoyl transferase</fullName>
    </alternativeName>
    <alternativeName>
        <fullName evidence="5">Octanoyl-[acyl-carrier-protein]-protein N-octanoyltransferase</fullName>
    </alternativeName>
</protein>
<comment type="subcellular location">
    <subcellularLocation>
        <location evidence="5">Cytoplasm</location>
    </subcellularLocation>
</comment>
<feature type="domain" description="BPL/LPL catalytic" evidence="9">
    <location>
        <begin position="38"/>
        <end position="216"/>
    </location>
</feature>
<evidence type="ECO:0000313" key="11">
    <source>
        <dbReference type="Proteomes" id="UP000668403"/>
    </source>
</evidence>
<dbReference type="InterPro" id="IPR020605">
    <property type="entry name" value="Octanoyltransferase_CS"/>
</dbReference>
<feature type="binding site" evidence="5">
    <location>
        <begin position="159"/>
        <end position="161"/>
    </location>
    <ligand>
        <name>substrate</name>
    </ligand>
</feature>
<dbReference type="PANTHER" id="PTHR10993">
    <property type="entry name" value="OCTANOYLTRANSFERASE"/>
    <property type="match status" value="1"/>
</dbReference>
<dbReference type="Pfam" id="PF21948">
    <property type="entry name" value="LplA-B_cat"/>
    <property type="match status" value="1"/>
</dbReference>
<dbReference type="EMBL" id="JAGFBF010000005">
    <property type="protein sequence ID" value="MBO2990455.1"/>
    <property type="molecule type" value="Genomic_DNA"/>
</dbReference>
<keyword evidence="5" id="KW-0963">Cytoplasm</keyword>
<feature type="active site" description="Acyl-thioester intermediate" evidence="5 7">
    <location>
        <position position="177"/>
    </location>
</feature>
<evidence type="ECO:0000259" key="9">
    <source>
        <dbReference type="PROSITE" id="PS51733"/>
    </source>
</evidence>
<dbReference type="RefSeq" id="WP_208239442.1">
    <property type="nucleotide sequence ID" value="NZ_BAAAQU010000002.1"/>
</dbReference>
<dbReference type="NCBIfam" id="TIGR00214">
    <property type="entry name" value="lipB"/>
    <property type="match status" value="1"/>
</dbReference>
<dbReference type="PROSITE" id="PS51733">
    <property type="entry name" value="BPL_LPL_CATALYTIC"/>
    <property type="match status" value="1"/>
</dbReference>
<sequence length="217" mass="22489">MIAQSSVTIDVAGLDPAFVPYGDGLDLQRQAADRLDSGADDGTLILLEHEPVYTAGRRADPAEYPTDGSPVVPVDRGGLVTWHGPGQLVGYPVIRISPDRGVVDVVRALEGVLLDVSAEFGVTGHRVAGRSGVWATAGASEVKFAQIGLRARAHVITHGFALNCSNALEPFSSFIPCGITDAGAASLSTLAGTEITPADVLPVITPRLLDAIAELTS</sequence>
<dbReference type="InterPro" id="IPR045864">
    <property type="entry name" value="aa-tRNA-synth_II/BPL/LPL"/>
</dbReference>
<evidence type="ECO:0000256" key="6">
    <source>
        <dbReference type="PIRNR" id="PIRNR016262"/>
    </source>
</evidence>
<dbReference type="AlphaFoldDB" id="A0A939QE36"/>
<comment type="miscellaneous">
    <text evidence="5">In the reaction, the free carboxyl group of octanoic acid is attached via an amide linkage to the epsilon-amino group of a specific lysine residue of lipoyl domains of lipoate-dependent enzymes.</text>
</comment>
<comment type="pathway">
    <text evidence="1 5 6">Protein modification; protein lipoylation via endogenous pathway; protein N(6)-(lipoyl)lysine from octanoyl-[acyl-carrier-protein]: step 1/2.</text>
</comment>
<dbReference type="GO" id="GO:0009249">
    <property type="term" value="P:protein lipoylation"/>
    <property type="evidence" value="ECO:0007669"/>
    <property type="project" value="InterPro"/>
</dbReference>
<evidence type="ECO:0000256" key="7">
    <source>
        <dbReference type="PIRSR" id="PIRSR016262-1"/>
    </source>
</evidence>
<evidence type="ECO:0000256" key="1">
    <source>
        <dbReference type="ARBA" id="ARBA00004821"/>
    </source>
</evidence>
<proteinExistence type="inferred from homology"/>
<dbReference type="GO" id="GO:0005737">
    <property type="term" value="C:cytoplasm"/>
    <property type="evidence" value="ECO:0007669"/>
    <property type="project" value="UniProtKB-SubCell"/>
</dbReference>
<name>A0A939QE36_9MICO</name>
<reference evidence="10" key="1">
    <citation type="submission" date="2021-03" db="EMBL/GenBank/DDBJ databases">
        <title>Leucobacter chromiisoli sp. nov., isolated from chromium-containing soil of chemical plant.</title>
        <authorList>
            <person name="Xu Z."/>
        </authorList>
    </citation>
    <scope>NUCLEOTIDE SEQUENCE</scope>
    <source>
        <strain evidence="10">K 70/01</strain>
    </source>
</reference>
<evidence type="ECO:0000256" key="5">
    <source>
        <dbReference type="HAMAP-Rule" id="MF_00013"/>
    </source>
</evidence>
<feature type="binding site" evidence="5">
    <location>
        <begin position="76"/>
        <end position="83"/>
    </location>
    <ligand>
        <name>substrate</name>
    </ligand>
</feature>
<keyword evidence="3 5" id="KW-0012">Acyltransferase</keyword>